<name>A0AAN6H0N7_9PEZI</name>
<feature type="region of interest" description="Disordered" evidence="1">
    <location>
        <begin position="490"/>
        <end position="545"/>
    </location>
</feature>
<reference evidence="2" key="1">
    <citation type="submission" date="2023-06" db="EMBL/GenBank/DDBJ databases">
        <title>Black Yeasts Isolated from many extreme environments.</title>
        <authorList>
            <person name="Coleine C."/>
            <person name="Stajich J.E."/>
            <person name="Selbmann L."/>
        </authorList>
    </citation>
    <scope>NUCLEOTIDE SEQUENCE</scope>
    <source>
        <strain evidence="2">CCFEE 5200</strain>
    </source>
</reference>
<feature type="compositionally biased region" description="Basic and acidic residues" evidence="1">
    <location>
        <begin position="246"/>
        <end position="255"/>
    </location>
</feature>
<feature type="region of interest" description="Disordered" evidence="1">
    <location>
        <begin position="437"/>
        <end position="478"/>
    </location>
</feature>
<evidence type="ECO:0000313" key="3">
    <source>
        <dbReference type="Proteomes" id="UP001175353"/>
    </source>
</evidence>
<dbReference type="Gene3D" id="2.60.120.650">
    <property type="entry name" value="Cupin"/>
    <property type="match status" value="1"/>
</dbReference>
<protein>
    <recommendedName>
        <fullName evidence="4">JmjC domain-containing protein</fullName>
    </recommendedName>
</protein>
<feature type="region of interest" description="Disordered" evidence="1">
    <location>
        <begin position="242"/>
        <end position="281"/>
    </location>
</feature>
<feature type="compositionally biased region" description="Basic and acidic residues" evidence="1">
    <location>
        <begin position="271"/>
        <end position="281"/>
    </location>
</feature>
<comment type="caution">
    <text evidence="2">The sequence shown here is derived from an EMBL/GenBank/DDBJ whole genome shotgun (WGS) entry which is preliminary data.</text>
</comment>
<sequence length="939" mass="106511">MDKANDLDAELKLRLMERAESYRVRLLQLDSAGREQELNKISQELAQEEQAVQNCAYVVLECFRPAISSSAYKELTMLQETGQHRLSCDYETTRCARLVAKVVTRWSLRVVQHYRWDCQSRGYLDALWAAAQMYPNWHDAADHLNAVMIRRHVGSMAPRSGQSQFIGVHGHDVSNLESELALVEWWVSSRPEHLSFSTGAKVVNLAVSAQLTHLLAKDDFGVLVQEAYGRKRMRISVSDQCGMAKGRTEDSDSPVKRMRLSKDGTGSTDVAVHRPADQDESQVRIRHFETASYADTTSMSDMSSVLHEDSRLLHSTPATSIASSGSSTQDRAPHCMTLWPSDTELTENELCVIRTPHRFEDQQQEESPGEYVAARVKEVGGVEEEDSDQVDDREEVIVEVEDKDEVNEVEEVAEIEVGDRDETEETEEAGEVIEVEVDKRNRVEGVDDLDDVDDLDEANEADENDEEEEEEEEKRGENVVGIAAEWKRRSLNVQQQAQQKAKKTKKKRAETAHTTRRRVKHAVSKGNTNLPTDQGEEAEAPREPLCFPSSKIDTSCVDFRVGRLAMEHSAKYAHLAAEWDQEYRDVLVELCTATERRLAAFDEDTPQSEHLRGMLGYLQSFVFAKVGTDVESCDDCDVFVCHSEDMEMLCRRGVRFTCCVLIKDEPFNDVRMHSIDSYTHGLQTLFPDKDVEVQDNNIAHKGKNGQRRNPEMSVREVRAVREKMKTVSNAEVDSTKAVNLLDMYDTTDCSLPSFLHLPRFKLMPATSQSAPGKHGRRTLADCQRFNVIGLRGSFSPAHCDLWNGTWIRTLDGVKMWNVAVDTTESEVEEWRSSGRQKYWLPKKRVAIMLKKGDTLVMPPGVLVIHAPYTPTDCLLAGGMFWDFHASAQLFPNLAYIKKNSDWITNENPPKDAEWNDIIRRMQECCEAWDNEKTTMTDAE</sequence>
<evidence type="ECO:0000313" key="2">
    <source>
        <dbReference type="EMBL" id="KAK0952473.1"/>
    </source>
</evidence>
<gene>
    <name evidence="2" type="ORF">LTR91_024388</name>
</gene>
<feature type="compositionally biased region" description="Basic residues" evidence="1">
    <location>
        <begin position="500"/>
        <end position="523"/>
    </location>
</feature>
<dbReference type="Proteomes" id="UP001175353">
    <property type="component" value="Unassembled WGS sequence"/>
</dbReference>
<dbReference type="EMBL" id="JAUJLE010000610">
    <property type="protein sequence ID" value="KAK0952473.1"/>
    <property type="molecule type" value="Genomic_DNA"/>
</dbReference>
<dbReference type="SUPFAM" id="SSF51197">
    <property type="entry name" value="Clavaminate synthase-like"/>
    <property type="match status" value="1"/>
</dbReference>
<evidence type="ECO:0000256" key="1">
    <source>
        <dbReference type="SAM" id="MobiDB-lite"/>
    </source>
</evidence>
<evidence type="ECO:0008006" key="4">
    <source>
        <dbReference type="Google" id="ProtNLM"/>
    </source>
</evidence>
<dbReference type="AlphaFoldDB" id="A0AAN6H0N7"/>
<keyword evidence="3" id="KW-1185">Reference proteome</keyword>
<proteinExistence type="predicted"/>
<accession>A0AAN6H0N7</accession>
<feature type="compositionally biased region" description="Acidic residues" evidence="1">
    <location>
        <begin position="446"/>
        <end position="472"/>
    </location>
</feature>
<organism evidence="2 3">
    <name type="scientific">Friedmanniomyces endolithicus</name>
    <dbReference type="NCBI Taxonomy" id="329885"/>
    <lineage>
        <taxon>Eukaryota</taxon>
        <taxon>Fungi</taxon>
        <taxon>Dikarya</taxon>
        <taxon>Ascomycota</taxon>
        <taxon>Pezizomycotina</taxon>
        <taxon>Dothideomycetes</taxon>
        <taxon>Dothideomycetidae</taxon>
        <taxon>Mycosphaerellales</taxon>
        <taxon>Teratosphaeriaceae</taxon>
        <taxon>Friedmanniomyces</taxon>
    </lineage>
</organism>